<keyword evidence="2" id="KW-0479">Metal-binding</keyword>
<dbReference type="Pfam" id="PF13187">
    <property type="entry name" value="Fer4_9"/>
    <property type="match status" value="1"/>
</dbReference>
<dbReference type="InterPro" id="IPR029039">
    <property type="entry name" value="Flavoprotein-like_sf"/>
</dbReference>
<feature type="domain" description="4Fe-4S ferredoxin-type" evidence="5">
    <location>
        <begin position="248"/>
        <end position="268"/>
    </location>
</feature>
<keyword evidence="4" id="KW-0411">Iron-sulfur</keyword>
<keyword evidence="3" id="KW-0408">Iron</keyword>
<dbReference type="PANTHER" id="PTHR43687">
    <property type="entry name" value="ADENYLYLSULFATE REDUCTASE, BETA SUBUNIT"/>
    <property type="match status" value="1"/>
</dbReference>
<dbReference type="InterPro" id="IPR017900">
    <property type="entry name" value="4Fe4S_Fe_S_CS"/>
</dbReference>
<dbReference type="Gene3D" id="3.30.70.20">
    <property type="match status" value="1"/>
</dbReference>
<reference evidence="6 7" key="1">
    <citation type="submission" date="2016-10" db="EMBL/GenBank/DDBJ databases">
        <authorList>
            <person name="de Groot N.N."/>
        </authorList>
    </citation>
    <scope>NUCLEOTIDE SEQUENCE [LARGE SCALE GENOMIC DNA]</scope>
    <source>
        <strain evidence="6 7">S137</strain>
    </source>
</reference>
<evidence type="ECO:0000256" key="1">
    <source>
        <dbReference type="ARBA" id="ARBA00022485"/>
    </source>
</evidence>
<dbReference type="InterPro" id="IPR050572">
    <property type="entry name" value="Fe-S_Ferredoxin"/>
</dbReference>
<dbReference type="AlphaFoldDB" id="A0A1H0VF45"/>
<name>A0A1H0VF45_SELRU</name>
<dbReference type="EMBL" id="FNJQ01000053">
    <property type="protein sequence ID" value="SDP76971.1"/>
    <property type="molecule type" value="Genomic_DNA"/>
</dbReference>
<dbReference type="SUPFAM" id="SSF54862">
    <property type="entry name" value="4Fe-4S ferredoxins"/>
    <property type="match status" value="1"/>
</dbReference>
<accession>A0A1H0VF45</accession>
<evidence type="ECO:0000313" key="6">
    <source>
        <dbReference type="EMBL" id="SDP76971.1"/>
    </source>
</evidence>
<dbReference type="SUPFAM" id="SSF52218">
    <property type="entry name" value="Flavoproteins"/>
    <property type="match status" value="1"/>
</dbReference>
<keyword evidence="1" id="KW-0004">4Fe-4S</keyword>
<evidence type="ECO:0000259" key="5">
    <source>
        <dbReference type="PROSITE" id="PS51379"/>
    </source>
</evidence>
<sequence length="289" mass="33391">MDSQWPIIIVANRPPCGVAFRIGQGVRLVISTVIYYYSTTGNSLYVARELQKTIPGAELQSITEALREDRLVVNAECVGFVFPMHYFGLPMQVEEFLQKLTILESPYIFAIATCGVPYWGRPFMDAEKILKEKNRSLHASWYVRLVSNYIPYRDIAADWRIRIRAWLAKGKLQRIATAINNREAHTTWQLLKNFCGRYHDKWLAEQQGIDERFLCDKDKCTACGLCERICPRENIKRPEGQPVWQHHCVECLGCLHICPVKAIDYGEITKGRKRYRHKAVKSAELLRKG</sequence>
<dbReference type="Gene3D" id="3.40.50.360">
    <property type="match status" value="1"/>
</dbReference>
<dbReference type="PROSITE" id="PS51379">
    <property type="entry name" value="4FE4S_FER_2"/>
    <property type="match status" value="2"/>
</dbReference>
<evidence type="ECO:0000256" key="2">
    <source>
        <dbReference type="ARBA" id="ARBA00022723"/>
    </source>
</evidence>
<protein>
    <submittedName>
        <fullName evidence="6">Flavodoxin</fullName>
    </submittedName>
</protein>
<organism evidence="6 7">
    <name type="scientific">Selenomonas ruminantium</name>
    <dbReference type="NCBI Taxonomy" id="971"/>
    <lineage>
        <taxon>Bacteria</taxon>
        <taxon>Bacillati</taxon>
        <taxon>Bacillota</taxon>
        <taxon>Negativicutes</taxon>
        <taxon>Selenomonadales</taxon>
        <taxon>Selenomonadaceae</taxon>
        <taxon>Selenomonas</taxon>
    </lineage>
</organism>
<feature type="domain" description="4Fe-4S ferredoxin-type" evidence="5">
    <location>
        <begin position="211"/>
        <end position="240"/>
    </location>
</feature>
<gene>
    <name evidence="6" type="ORF">SAMN05216366_1535</name>
</gene>
<evidence type="ECO:0000313" key="7">
    <source>
        <dbReference type="Proteomes" id="UP000182412"/>
    </source>
</evidence>
<proteinExistence type="predicted"/>
<dbReference type="InterPro" id="IPR047964">
    <property type="entry name" value="EFR1-like"/>
</dbReference>
<dbReference type="PROSITE" id="PS00198">
    <property type="entry name" value="4FE4S_FER_1"/>
    <property type="match status" value="2"/>
</dbReference>
<dbReference type="InterPro" id="IPR017896">
    <property type="entry name" value="4Fe4S_Fe-S-bd"/>
</dbReference>
<dbReference type="Proteomes" id="UP000182412">
    <property type="component" value="Unassembled WGS sequence"/>
</dbReference>
<dbReference type="GO" id="GO:0046872">
    <property type="term" value="F:metal ion binding"/>
    <property type="evidence" value="ECO:0007669"/>
    <property type="project" value="UniProtKB-KW"/>
</dbReference>
<evidence type="ECO:0000256" key="4">
    <source>
        <dbReference type="ARBA" id="ARBA00023014"/>
    </source>
</evidence>
<dbReference type="GO" id="GO:0051539">
    <property type="term" value="F:4 iron, 4 sulfur cluster binding"/>
    <property type="evidence" value="ECO:0007669"/>
    <property type="project" value="UniProtKB-KW"/>
</dbReference>
<dbReference type="NCBIfam" id="NF038196">
    <property type="entry name" value="ferrodoxin_EFR1"/>
    <property type="match status" value="1"/>
</dbReference>
<evidence type="ECO:0000256" key="3">
    <source>
        <dbReference type="ARBA" id="ARBA00023004"/>
    </source>
</evidence>
<dbReference type="PANTHER" id="PTHR43687:SF2">
    <property type="entry name" value="FERREDOXIN 3"/>
    <property type="match status" value="1"/>
</dbReference>